<keyword evidence="2 4" id="KW-0479">Metal-binding</keyword>
<dbReference type="SUPFAM" id="SSF46626">
    <property type="entry name" value="Cytochrome c"/>
    <property type="match status" value="1"/>
</dbReference>
<dbReference type="RefSeq" id="WP_235226291.1">
    <property type="nucleotide sequence ID" value="NZ_JAKGAQ010000003.1"/>
</dbReference>
<protein>
    <submittedName>
        <fullName evidence="6">Cytochrome c</fullName>
    </submittedName>
</protein>
<organism evidence="6 7">
    <name type="scientific">Octadecabacter dasysiphoniae</name>
    <dbReference type="NCBI Taxonomy" id="2909341"/>
    <lineage>
        <taxon>Bacteria</taxon>
        <taxon>Pseudomonadati</taxon>
        <taxon>Pseudomonadota</taxon>
        <taxon>Alphaproteobacteria</taxon>
        <taxon>Rhodobacterales</taxon>
        <taxon>Roseobacteraceae</taxon>
        <taxon>Octadecabacter</taxon>
    </lineage>
</organism>
<dbReference type="InterPro" id="IPR009056">
    <property type="entry name" value="Cyt_c-like_dom"/>
</dbReference>
<keyword evidence="3 4" id="KW-0408">Iron</keyword>
<dbReference type="Gene3D" id="1.10.760.10">
    <property type="entry name" value="Cytochrome c-like domain"/>
    <property type="match status" value="1"/>
</dbReference>
<evidence type="ECO:0000259" key="5">
    <source>
        <dbReference type="PROSITE" id="PS51007"/>
    </source>
</evidence>
<reference evidence="6 7" key="1">
    <citation type="submission" date="2022-01" db="EMBL/GenBank/DDBJ databases">
        <title>Octadecabacter sp. nov., isolated from a marine alga.</title>
        <authorList>
            <person name="Jin M.S."/>
            <person name="Kim H.M."/>
            <person name="Han D.M."/>
            <person name="Jung J.J."/>
            <person name="Jeon C.O."/>
        </authorList>
    </citation>
    <scope>NUCLEOTIDE SEQUENCE [LARGE SCALE GENOMIC DNA]</scope>
    <source>
        <strain evidence="6 7">G9-8</strain>
    </source>
</reference>
<evidence type="ECO:0000313" key="6">
    <source>
        <dbReference type="EMBL" id="MCF2871961.1"/>
    </source>
</evidence>
<evidence type="ECO:0000313" key="7">
    <source>
        <dbReference type="Proteomes" id="UP001200557"/>
    </source>
</evidence>
<gene>
    <name evidence="6" type="ORF">L0664_12855</name>
</gene>
<dbReference type="Pfam" id="PF00034">
    <property type="entry name" value="Cytochrom_C"/>
    <property type="match status" value="1"/>
</dbReference>
<sequence length="136" mass="14233">MTNLKWGAPLLAVGLVAGCVEQELDVSAEAGAVLFADNCAGCHGADAKGAGEFGVQLFNIPPDLTRLSEQYGGVFPRDYVLGVIDGFHRDPAFSTAMPEFGAGDMGPTVIVEENGLGTPIPARLLALSQWLESVQE</sequence>
<keyword evidence="1 4" id="KW-0349">Heme</keyword>
<proteinExistence type="predicted"/>
<dbReference type="InterPro" id="IPR036909">
    <property type="entry name" value="Cyt_c-like_dom_sf"/>
</dbReference>
<dbReference type="EMBL" id="JAKGAQ010000003">
    <property type="protein sequence ID" value="MCF2871961.1"/>
    <property type="molecule type" value="Genomic_DNA"/>
</dbReference>
<accession>A0ABS9CYJ4</accession>
<name>A0ABS9CYJ4_9RHOB</name>
<evidence type="ECO:0000256" key="1">
    <source>
        <dbReference type="ARBA" id="ARBA00022617"/>
    </source>
</evidence>
<dbReference type="PROSITE" id="PS51257">
    <property type="entry name" value="PROKAR_LIPOPROTEIN"/>
    <property type="match status" value="1"/>
</dbReference>
<evidence type="ECO:0000256" key="2">
    <source>
        <dbReference type="ARBA" id="ARBA00022723"/>
    </source>
</evidence>
<evidence type="ECO:0000256" key="3">
    <source>
        <dbReference type="ARBA" id="ARBA00023004"/>
    </source>
</evidence>
<comment type="caution">
    <text evidence="6">The sequence shown here is derived from an EMBL/GenBank/DDBJ whole genome shotgun (WGS) entry which is preliminary data.</text>
</comment>
<evidence type="ECO:0000256" key="4">
    <source>
        <dbReference type="PROSITE-ProRule" id="PRU00433"/>
    </source>
</evidence>
<feature type="domain" description="Cytochrome c" evidence="5">
    <location>
        <begin position="26"/>
        <end position="135"/>
    </location>
</feature>
<dbReference type="Proteomes" id="UP001200557">
    <property type="component" value="Unassembled WGS sequence"/>
</dbReference>
<keyword evidence="7" id="KW-1185">Reference proteome</keyword>
<dbReference type="PROSITE" id="PS51007">
    <property type="entry name" value="CYTC"/>
    <property type="match status" value="1"/>
</dbReference>